<dbReference type="InterPro" id="IPR002035">
    <property type="entry name" value="VWF_A"/>
</dbReference>
<evidence type="ECO:0000313" key="5">
    <source>
        <dbReference type="EMBL" id="MET3575799.1"/>
    </source>
</evidence>
<comment type="caution">
    <text evidence="5">The sequence shown here is derived from an EMBL/GenBank/DDBJ whole genome shotgun (WGS) entry which is preliminary data.</text>
</comment>
<keyword evidence="2" id="KW-1133">Transmembrane helix</keyword>
<accession>A0ABV2GCC7</accession>
<name>A0ABV2GCC7_9BACL</name>
<sequence length="587" mass="63412">MEIGSPGMLWTAVIPAAVVLYYFFTKRYDDLIIPSTLFFEETKRHEEASPFLRRLRRNALFYLQMAALLLFVFLLLGPALGKGAQKTGEVLFIVDASASMLAETDGRTLFEQHRQTMGELVRGHPNSRFTVIQAGEEPEILLSRSDVPGEVLGILDGLRVTYGPEEMESTLALAVTAADGLSATAHVFTDSLEGKSLPETEGLAWRVHAAGKAPDNVSVEAFGVADTPDGRSAIAKVGNQSGAEKRITLSVRDETGQRAAEPREMTLEPGTSENIRIDGLREAAAYSLQADAEDGYEPDNEAFAVPGGRSLPVYADSRLHALVHKGLRAAGYRTLLFDPGEQGSLPDEAVVFTPDERLFIQRGGRTVLFGRSMEKSSGPPAAADRAEDSLFSFAPLEGVYVSELYPPFGDRFKTIAEAGGRPFIQRSEAGGIAVLAEPQMTDWPLRPSFPLFLWSTVDRYSAEGGGLGSFLPGELRPLPPPPGGDGWELFTAGGEFVGDTQAGRTFQAPKRPGLYLLRSAGEERYLAVVLPDSEKHPAAGQSFSSGEEGQRSGADQAGTSPAVPVLLLILALMLAEWEVQRRHGLSY</sequence>
<evidence type="ECO:0000256" key="2">
    <source>
        <dbReference type="SAM" id="Phobius"/>
    </source>
</evidence>
<keyword evidence="6" id="KW-1185">Reference proteome</keyword>
<feature type="transmembrane region" description="Helical" evidence="2">
    <location>
        <begin position="6"/>
        <end position="24"/>
    </location>
</feature>
<feature type="domain" description="VWFA" evidence="4">
    <location>
        <begin position="90"/>
        <end position="191"/>
    </location>
</feature>
<reference evidence="5 6" key="1">
    <citation type="submission" date="2024-06" db="EMBL/GenBank/DDBJ databases">
        <title>Genomic Encyclopedia of Type Strains, Phase IV (KMG-IV): sequencing the most valuable type-strain genomes for metagenomic binning, comparative biology and taxonomic classification.</title>
        <authorList>
            <person name="Goeker M."/>
        </authorList>
    </citation>
    <scope>NUCLEOTIDE SEQUENCE [LARGE SCALE GENOMIC DNA]</scope>
    <source>
        <strain evidence="5 6">DSM 26128</strain>
    </source>
</reference>
<dbReference type="EMBL" id="JBEPLW010000012">
    <property type="protein sequence ID" value="MET3575799.1"/>
    <property type="molecule type" value="Genomic_DNA"/>
</dbReference>
<dbReference type="InterPro" id="IPR024163">
    <property type="entry name" value="Aerotolerance_reg_N"/>
</dbReference>
<feature type="transmembrane region" description="Helical" evidence="2">
    <location>
        <begin position="59"/>
        <end position="80"/>
    </location>
</feature>
<feature type="domain" description="Aerotolerance regulator N-terminal" evidence="3">
    <location>
        <begin position="3"/>
        <end position="78"/>
    </location>
</feature>
<dbReference type="PANTHER" id="PTHR37464:SF1">
    <property type="entry name" value="BLL2463 PROTEIN"/>
    <property type="match status" value="1"/>
</dbReference>
<feature type="region of interest" description="Disordered" evidence="1">
    <location>
        <begin position="537"/>
        <end position="558"/>
    </location>
</feature>
<evidence type="ECO:0000259" key="3">
    <source>
        <dbReference type="Pfam" id="PF07584"/>
    </source>
</evidence>
<dbReference type="PANTHER" id="PTHR37464">
    <property type="entry name" value="BLL2463 PROTEIN"/>
    <property type="match status" value="1"/>
</dbReference>
<dbReference type="SUPFAM" id="SSF53300">
    <property type="entry name" value="vWA-like"/>
    <property type="match status" value="1"/>
</dbReference>
<keyword evidence="2" id="KW-0472">Membrane</keyword>
<keyword evidence="2" id="KW-0812">Transmembrane</keyword>
<evidence type="ECO:0000256" key="1">
    <source>
        <dbReference type="SAM" id="MobiDB-lite"/>
    </source>
</evidence>
<evidence type="ECO:0000259" key="4">
    <source>
        <dbReference type="Pfam" id="PF13519"/>
    </source>
</evidence>
<dbReference type="Pfam" id="PF13519">
    <property type="entry name" value="VWA_2"/>
    <property type="match status" value="1"/>
</dbReference>
<gene>
    <name evidence="5" type="ORF">ABID49_001705</name>
</gene>
<evidence type="ECO:0000313" key="6">
    <source>
        <dbReference type="Proteomes" id="UP001549099"/>
    </source>
</evidence>
<organism evidence="5 6">
    <name type="scientific">Bhargavaea ullalensis</name>
    <dbReference type="NCBI Taxonomy" id="1265685"/>
    <lineage>
        <taxon>Bacteria</taxon>
        <taxon>Bacillati</taxon>
        <taxon>Bacillota</taxon>
        <taxon>Bacilli</taxon>
        <taxon>Bacillales</taxon>
        <taxon>Caryophanaceae</taxon>
        <taxon>Bhargavaea</taxon>
    </lineage>
</organism>
<dbReference type="RefSeq" id="WP_354197284.1">
    <property type="nucleotide sequence ID" value="NZ_JBEPLW010000012.1"/>
</dbReference>
<evidence type="ECO:0008006" key="7">
    <source>
        <dbReference type="Google" id="ProtNLM"/>
    </source>
</evidence>
<dbReference type="InterPro" id="IPR036465">
    <property type="entry name" value="vWFA_dom_sf"/>
</dbReference>
<proteinExistence type="predicted"/>
<dbReference type="Proteomes" id="UP001549099">
    <property type="component" value="Unassembled WGS sequence"/>
</dbReference>
<dbReference type="Pfam" id="PF07584">
    <property type="entry name" value="BatA"/>
    <property type="match status" value="1"/>
</dbReference>
<protein>
    <recommendedName>
        <fullName evidence="7">von Willebrand factor type A domain-containing protein</fullName>
    </recommendedName>
</protein>
<dbReference type="Gene3D" id="3.40.50.410">
    <property type="entry name" value="von Willebrand factor, type A domain"/>
    <property type="match status" value="1"/>
</dbReference>